<evidence type="ECO:0000259" key="1">
    <source>
        <dbReference type="Pfam" id="PF13358"/>
    </source>
</evidence>
<gene>
    <name evidence="2" type="ORF">P5673_028073</name>
</gene>
<name>A0AAD9PXZ3_ACRCE</name>
<comment type="caution">
    <text evidence="2">The sequence shown here is derived from an EMBL/GenBank/DDBJ whole genome shotgun (WGS) entry which is preliminary data.</text>
</comment>
<dbReference type="InterPro" id="IPR038717">
    <property type="entry name" value="Tc1-like_DDE_dom"/>
</dbReference>
<dbReference type="Proteomes" id="UP001249851">
    <property type="component" value="Unassembled WGS sequence"/>
</dbReference>
<dbReference type="Gene3D" id="3.30.420.10">
    <property type="entry name" value="Ribonuclease H-like superfamily/Ribonuclease H"/>
    <property type="match status" value="1"/>
</dbReference>
<dbReference type="AlphaFoldDB" id="A0AAD9PXZ3"/>
<dbReference type="EMBL" id="JARQWQ010000101">
    <property type="protein sequence ID" value="KAK2551145.1"/>
    <property type="molecule type" value="Genomic_DNA"/>
</dbReference>
<dbReference type="SUPFAM" id="SSF46689">
    <property type="entry name" value="Homeodomain-like"/>
    <property type="match status" value="1"/>
</dbReference>
<feature type="domain" description="Tc1-like transposase DDE" evidence="1">
    <location>
        <begin position="134"/>
        <end position="182"/>
    </location>
</feature>
<evidence type="ECO:0000313" key="3">
    <source>
        <dbReference type="Proteomes" id="UP001249851"/>
    </source>
</evidence>
<dbReference type="InterPro" id="IPR009057">
    <property type="entry name" value="Homeodomain-like_sf"/>
</dbReference>
<keyword evidence="3" id="KW-1185">Reference proteome</keyword>
<proteinExistence type="predicted"/>
<organism evidence="2 3">
    <name type="scientific">Acropora cervicornis</name>
    <name type="common">Staghorn coral</name>
    <dbReference type="NCBI Taxonomy" id="6130"/>
    <lineage>
        <taxon>Eukaryota</taxon>
        <taxon>Metazoa</taxon>
        <taxon>Cnidaria</taxon>
        <taxon>Anthozoa</taxon>
        <taxon>Hexacorallia</taxon>
        <taxon>Scleractinia</taxon>
        <taxon>Astrocoeniina</taxon>
        <taxon>Acroporidae</taxon>
        <taxon>Acropora</taxon>
    </lineage>
</organism>
<sequence>MPRPYSEDLRWRAIWMKEILGFQVDEVVAALWMSPRTIERYISKVLNSGDVKVGNIGRPANNVAMHPHVEFLIMEAVLEHPDKTLSEIVYSVYAQTGSEFPLASIFYYLQRNHVSRKKDFSKLWTQPRWKKSSDNAAIYHTQEAVDGFHATGAMVIFLPPYSPDFMPLEELFAQVKNWIRENDAAWQFCQDPELMVEEAFLHVTDEEVKNYIHHAEYF</sequence>
<reference evidence="2" key="1">
    <citation type="journal article" date="2023" name="G3 (Bethesda)">
        <title>Whole genome assembly and annotation of the endangered Caribbean coral Acropora cervicornis.</title>
        <authorList>
            <person name="Selwyn J.D."/>
            <person name="Vollmer S.V."/>
        </authorList>
    </citation>
    <scope>NUCLEOTIDE SEQUENCE</scope>
    <source>
        <strain evidence="2">K2</strain>
    </source>
</reference>
<dbReference type="Pfam" id="PF13358">
    <property type="entry name" value="DDE_3"/>
    <property type="match status" value="1"/>
</dbReference>
<reference evidence="2" key="2">
    <citation type="journal article" date="2023" name="Science">
        <title>Genomic signatures of disease resistance in endangered staghorn corals.</title>
        <authorList>
            <person name="Vollmer S.V."/>
            <person name="Selwyn J.D."/>
            <person name="Despard B.A."/>
            <person name="Roesel C.L."/>
        </authorList>
    </citation>
    <scope>NUCLEOTIDE SEQUENCE</scope>
    <source>
        <strain evidence="2">K2</strain>
    </source>
</reference>
<protein>
    <recommendedName>
        <fullName evidence="1">Tc1-like transposase DDE domain-containing protein</fullName>
    </recommendedName>
</protein>
<dbReference type="GO" id="GO:0003676">
    <property type="term" value="F:nucleic acid binding"/>
    <property type="evidence" value="ECO:0007669"/>
    <property type="project" value="InterPro"/>
</dbReference>
<accession>A0AAD9PXZ3</accession>
<dbReference type="InterPro" id="IPR036397">
    <property type="entry name" value="RNaseH_sf"/>
</dbReference>
<evidence type="ECO:0000313" key="2">
    <source>
        <dbReference type="EMBL" id="KAK2551145.1"/>
    </source>
</evidence>